<dbReference type="KEGG" id="pfla:Pflav_075260"/>
<dbReference type="PROSITE" id="PS51462">
    <property type="entry name" value="NUDIX"/>
    <property type="match status" value="1"/>
</dbReference>
<dbReference type="Pfam" id="PF00293">
    <property type="entry name" value="NUDIX"/>
    <property type="match status" value="1"/>
</dbReference>
<organism evidence="6 7">
    <name type="scientific">Phytohabitans flavus</name>
    <dbReference type="NCBI Taxonomy" id="1076124"/>
    <lineage>
        <taxon>Bacteria</taxon>
        <taxon>Bacillati</taxon>
        <taxon>Actinomycetota</taxon>
        <taxon>Actinomycetes</taxon>
        <taxon>Micromonosporales</taxon>
        <taxon>Micromonosporaceae</taxon>
    </lineage>
</organism>
<dbReference type="PROSITE" id="PS00893">
    <property type="entry name" value="NUDIX_BOX"/>
    <property type="match status" value="1"/>
</dbReference>
<reference evidence="6 7" key="1">
    <citation type="submission" date="2020-03" db="EMBL/GenBank/DDBJ databases">
        <title>Whole genome shotgun sequence of Phytohabitans flavus NBRC 107702.</title>
        <authorList>
            <person name="Komaki H."/>
            <person name="Tamura T."/>
        </authorList>
    </citation>
    <scope>NUCLEOTIDE SEQUENCE [LARGE SCALE GENOMIC DNA]</scope>
    <source>
        <strain evidence="6 7">NBRC 107702</strain>
    </source>
</reference>
<dbReference type="SUPFAM" id="SSF55811">
    <property type="entry name" value="Nudix"/>
    <property type="match status" value="1"/>
</dbReference>
<sequence length="164" mass="18462">MASIPWAESYLGQLRALAGDRTLLFVGARATVFDDQGRLLLIRRRDNGYWDIPAGAMELGESIADCAVREVYEETGIRAAEVTPFALYTGPAYTYTNMYSDTYQLFVTAFRVERWAGQLERVTDETIDAGFYHPDEMPSLMSRSVHETLADLAAFERTGQMVLK</sequence>
<dbReference type="InterPro" id="IPR000086">
    <property type="entry name" value="NUDIX_hydrolase_dom"/>
</dbReference>
<dbReference type="EMBL" id="AP022870">
    <property type="protein sequence ID" value="BCB81116.1"/>
    <property type="molecule type" value="Genomic_DNA"/>
</dbReference>
<keyword evidence="7" id="KW-1185">Reference proteome</keyword>
<evidence type="ECO:0000256" key="2">
    <source>
        <dbReference type="ARBA" id="ARBA00005582"/>
    </source>
</evidence>
<dbReference type="InterPro" id="IPR020084">
    <property type="entry name" value="NUDIX_hydrolase_CS"/>
</dbReference>
<feature type="domain" description="Nudix hydrolase" evidence="5">
    <location>
        <begin position="23"/>
        <end position="153"/>
    </location>
</feature>
<evidence type="ECO:0000256" key="1">
    <source>
        <dbReference type="ARBA" id="ARBA00001946"/>
    </source>
</evidence>
<evidence type="ECO:0000259" key="5">
    <source>
        <dbReference type="PROSITE" id="PS51462"/>
    </source>
</evidence>
<evidence type="ECO:0000256" key="3">
    <source>
        <dbReference type="ARBA" id="ARBA00022801"/>
    </source>
</evidence>
<comment type="cofactor">
    <cofactor evidence="1">
        <name>Mg(2+)</name>
        <dbReference type="ChEBI" id="CHEBI:18420"/>
    </cofactor>
</comment>
<dbReference type="InterPro" id="IPR020476">
    <property type="entry name" value="Nudix_hydrolase"/>
</dbReference>
<protein>
    <recommendedName>
        <fullName evidence="5">Nudix hydrolase domain-containing protein</fullName>
    </recommendedName>
</protein>
<proteinExistence type="inferred from homology"/>
<gene>
    <name evidence="6" type="ORF">Pflav_075260</name>
</gene>
<reference evidence="6 7" key="2">
    <citation type="submission" date="2020-03" db="EMBL/GenBank/DDBJ databases">
        <authorList>
            <person name="Ichikawa N."/>
            <person name="Kimura A."/>
            <person name="Kitahashi Y."/>
            <person name="Uohara A."/>
        </authorList>
    </citation>
    <scope>NUCLEOTIDE SEQUENCE [LARGE SCALE GENOMIC DNA]</scope>
    <source>
        <strain evidence="6 7">NBRC 107702</strain>
    </source>
</reference>
<keyword evidence="3 4" id="KW-0378">Hydrolase</keyword>
<comment type="similarity">
    <text evidence="2 4">Belongs to the Nudix hydrolase family.</text>
</comment>
<dbReference type="Proteomes" id="UP000502508">
    <property type="component" value="Chromosome"/>
</dbReference>
<dbReference type="GO" id="GO:0016787">
    <property type="term" value="F:hydrolase activity"/>
    <property type="evidence" value="ECO:0007669"/>
    <property type="project" value="UniProtKB-KW"/>
</dbReference>
<evidence type="ECO:0000256" key="4">
    <source>
        <dbReference type="RuleBase" id="RU003476"/>
    </source>
</evidence>
<dbReference type="Gene3D" id="3.90.79.10">
    <property type="entry name" value="Nucleoside Triphosphate Pyrophosphohydrolase"/>
    <property type="match status" value="1"/>
</dbReference>
<dbReference type="AlphaFoldDB" id="A0A6F8Y4S3"/>
<dbReference type="PRINTS" id="PR00502">
    <property type="entry name" value="NUDIXFAMILY"/>
</dbReference>
<accession>A0A6F8Y4S3</accession>
<evidence type="ECO:0000313" key="6">
    <source>
        <dbReference type="EMBL" id="BCB81116.1"/>
    </source>
</evidence>
<dbReference type="PANTHER" id="PTHR43046">
    <property type="entry name" value="GDP-MANNOSE MANNOSYL HYDROLASE"/>
    <property type="match status" value="1"/>
</dbReference>
<dbReference type="PANTHER" id="PTHR43046:SF14">
    <property type="entry name" value="MUTT_NUDIX FAMILY PROTEIN"/>
    <property type="match status" value="1"/>
</dbReference>
<name>A0A6F8Y4S3_9ACTN</name>
<dbReference type="InterPro" id="IPR015797">
    <property type="entry name" value="NUDIX_hydrolase-like_dom_sf"/>
</dbReference>
<evidence type="ECO:0000313" key="7">
    <source>
        <dbReference type="Proteomes" id="UP000502508"/>
    </source>
</evidence>
<dbReference type="RefSeq" id="WP_377307538.1">
    <property type="nucleotide sequence ID" value="NZ_AP022870.1"/>
</dbReference>